<sequence length="203" mass="23414">MMAAGQLPPQLRQKLTSFAEFAFPAARAAREGREHHQLKSIGNELVSNLPLQMALYFNVCYFPFWLVTAIVLLQLKFSSLDEFYKFITVTVYVVMVVVEIVRLYLGYLGNLQEKIPELAGFWLLTIVLQFPLSFFILFNEATVILPLERAIHIVMTIFVSFEVVCGYFAIKVMSSHQVTKFHLRQFDDLQYLDDGQTRWTSDA</sequence>
<reference evidence="8" key="1">
    <citation type="submission" date="2022-01" db="EMBL/GenBank/DDBJ databases">
        <authorList>
            <person name="Braso-Vives M."/>
        </authorList>
    </citation>
    <scope>NUCLEOTIDE SEQUENCE</scope>
</reference>
<dbReference type="EMBL" id="OV696686">
    <property type="protein sequence ID" value="CAH1232751.1"/>
    <property type="molecule type" value="Genomic_DNA"/>
</dbReference>
<gene>
    <name evidence="8" type="primary">TMEM17</name>
    <name evidence="8" type="ORF">BLAG_LOCUS1733</name>
</gene>
<dbReference type="PANTHER" id="PTHR13531">
    <property type="entry name" value="GEO07735P1-RELATED-RELATED"/>
    <property type="match status" value="1"/>
</dbReference>
<keyword evidence="5 7" id="KW-0472">Membrane</keyword>
<organism evidence="8 9">
    <name type="scientific">Branchiostoma lanceolatum</name>
    <name type="common">Common lancelet</name>
    <name type="synonym">Amphioxus lanceolatum</name>
    <dbReference type="NCBI Taxonomy" id="7740"/>
    <lineage>
        <taxon>Eukaryota</taxon>
        <taxon>Metazoa</taxon>
        <taxon>Chordata</taxon>
        <taxon>Cephalochordata</taxon>
        <taxon>Leptocardii</taxon>
        <taxon>Amphioxiformes</taxon>
        <taxon>Branchiostomatidae</taxon>
        <taxon>Branchiostoma</taxon>
    </lineage>
</organism>
<evidence type="ECO:0000256" key="1">
    <source>
        <dbReference type="ARBA" id="ARBA00004138"/>
    </source>
</evidence>
<dbReference type="GO" id="GO:0035869">
    <property type="term" value="C:ciliary transition zone"/>
    <property type="evidence" value="ECO:0007669"/>
    <property type="project" value="TreeGrafter"/>
</dbReference>
<protein>
    <submittedName>
        <fullName evidence="8">TMEM17 protein</fullName>
    </submittedName>
</protein>
<feature type="transmembrane region" description="Helical" evidence="7">
    <location>
        <begin position="55"/>
        <end position="77"/>
    </location>
</feature>
<dbReference type="PANTHER" id="PTHR13531:SF6">
    <property type="entry name" value="TMEM (HUMAN TRANSMEMBRANE PROTEIN) HOMOLOG"/>
    <property type="match status" value="1"/>
</dbReference>
<evidence type="ECO:0000256" key="3">
    <source>
        <dbReference type="ARBA" id="ARBA00022692"/>
    </source>
</evidence>
<evidence type="ECO:0000256" key="5">
    <source>
        <dbReference type="ARBA" id="ARBA00023136"/>
    </source>
</evidence>
<feature type="transmembrane region" description="Helical" evidence="7">
    <location>
        <begin position="83"/>
        <end position="105"/>
    </location>
</feature>
<evidence type="ECO:0000256" key="2">
    <source>
        <dbReference type="ARBA" id="ARBA00004141"/>
    </source>
</evidence>
<dbReference type="GO" id="GO:0016020">
    <property type="term" value="C:membrane"/>
    <property type="evidence" value="ECO:0007669"/>
    <property type="project" value="UniProtKB-SubCell"/>
</dbReference>
<keyword evidence="6" id="KW-0966">Cell projection</keyword>
<dbReference type="Pfam" id="PF09799">
    <property type="entry name" value="Transmemb_17"/>
    <property type="match status" value="1"/>
</dbReference>
<evidence type="ECO:0000313" key="9">
    <source>
        <dbReference type="Proteomes" id="UP000838412"/>
    </source>
</evidence>
<dbReference type="InterPro" id="IPR019184">
    <property type="entry name" value="Uncharacterised_TM-17"/>
</dbReference>
<keyword evidence="4 7" id="KW-1133">Transmembrane helix</keyword>
<dbReference type="OrthoDB" id="311720at2759"/>
<keyword evidence="9" id="KW-1185">Reference proteome</keyword>
<evidence type="ECO:0000256" key="7">
    <source>
        <dbReference type="SAM" id="Phobius"/>
    </source>
</evidence>
<name>A0A8J9VBQ2_BRALA</name>
<keyword evidence="3 7" id="KW-0812">Transmembrane</keyword>
<dbReference type="AlphaFoldDB" id="A0A8J9VBQ2"/>
<evidence type="ECO:0000256" key="4">
    <source>
        <dbReference type="ARBA" id="ARBA00022989"/>
    </source>
</evidence>
<accession>A0A8J9VBQ2</accession>
<feature type="transmembrane region" description="Helical" evidence="7">
    <location>
        <begin position="117"/>
        <end position="138"/>
    </location>
</feature>
<proteinExistence type="predicted"/>
<comment type="subcellular location">
    <subcellularLocation>
        <location evidence="1">Cell projection</location>
        <location evidence="1">Cilium</location>
    </subcellularLocation>
    <subcellularLocation>
        <location evidence="2">Membrane</location>
        <topology evidence="2">Multi-pass membrane protein</topology>
    </subcellularLocation>
</comment>
<evidence type="ECO:0000256" key="6">
    <source>
        <dbReference type="ARBA" id="ARBA00023273"/>
    </source>
</evidence>
<dbReference type="GO" id="GO:1905515">
    <property type="term" value="P:non-motile cilium assembly"/>
    <property type="evidence" value="ECO:0007669"/>
    <property type="project" value="TreeGrafter"/>
</dbReference>
<feature type="transmembrane region" description="Helical" evidence="7">
    <location>
        <begin position="150"/>
        <end position="170"/>
    </location>
</feature>
<evidence type="ECO:0000313" key="8">
    <source>
        <dbReference type="EMBL" id="CAH1232751.1"/>
    </source>
</evidence>
<dbReference type="Proteomes" id="UP000838412">
    <property type="component" value="Chromosome 1"/>
</dbReference>